<keyword evidence="4 6" id="KW-1133">Transmembrane helix</keyword>
<dbReference type="GO" id="GO:0015086">
    <property type="term" value="F:cadmium ion transmembrane transporter activity"/>
    <property type="evidence" value="ECO:0007669"/>
    <property type="project" value="TreeGrafter"/>
</dbReference>
<dbReference type="GO" id="GO:0034755">
    <property type="term" value="P:iron ion transmembrane transport"/>
    <property type="evidence" value="ECO:0007669"/>
    <property type="project" value="TreeGrafter"/>
</dbReference>
<feature type="transmembrane region" description="Helical" evidence="6">
    <location>
        <begin position="121"/>
        <end position="145"/>
    </location>
</feature>
<evidence type="ECO:0000256" key="6">
    <source>
        <dbReference type="SAM" id="Phobius"/>
    </source>
</evidence>
<feature type="transmembrane region" description="Helical" evidence="6">
    <location>
        <begin position="20"/>
        <end position="38"/>
    </location>
</feature>
<accession>A0AAN2CAH2</accession>
<evidence type="ECO:0000256" key="2">
    <source>
        <dbReference type="ARBA" id="ARBA00022448"/>
    </source>
</evidence>
<dbReference type="Pfam" id="PF01566">
    <property type="entry name" value="Nramp"/>
    <property type="match status" value="1"/>
</dbReference>
<feature type="transmembrane region" description="Helical" evidence="6">
    <location>
        <begin position="336"/>
        <end position="356"/>
    </location>
</feature>
<dbReference type="PANTHER" id="PTHR11706:SF33">
    <property type="entry name" value="NATURAL RESISTANCE-ASSOCIATED MACROPHAGE PROTEIN 2"/>
    <property type="match status" value="1"/>
</dbReference>
<feature type="transmembrane region" description="Helical" evidence="6">
    <location>
        <begin position="157"/>
        <end position="176"/>
    </location>
</feature>
<feature type="transmembrane region" description="Helical" evidence="6">
    <location>
        <begin position="96"/>
        <end position="115"/>
    </location>
</feature>
<dbReference type="KEGG" id="vab:WPS_22040"/>
<feature type="transmembrane region" description="Helical" evidence="6">
    <location>
        <begin position="58"/>
        <end position="76"/>
    </location>
</feature>
<keyword evidence="2" id="KW-0813">Transport</keyword>
<protein>
    <recommendedName>
        <fullName evidence="9">NRAMP family metal ion transporter</fullName>
    </recommendedName>
</protein>
<keyword evidence="8" id="KW-1185">Reference proteome</keyword>
<dbReference type="EMBL" id="AP025523">
    <property type="protein sequence ID" value="BDE06928.1"/>
    <property type="molecule type" value="Genomic_DNA"/>
</dbReference>
<feature type="transmembrane region" description="Helical" evidence="6">
    <location>
        <begin position="199"/>
        <end position="217"/>
    </location>
</feature>
<evidence type="ECO:0000256" key="1">
    <source>
        <dbReference type="ARBA" id="ARBA00004141"/>
    </source>
</evidence>
<keyword evidence="5 6" id="KW-0472">Membrane</keyword>
<organism evidence="7 8">
    <name type="scientific">Vulcanimicrobium alpinum</name>
    <dbReference type="NCBI Taxonomy" id="3016050"/>
    <lineage>
        <taxon>Bacteria</taxon>
        <taxon>Bacillati</taxon>
        <taxon>Vulcanimicrobiota</taxon>
        <taxon>Vulcanimicrobiia</taxon>
        <taxon>Vulcanimicrobiales</taxon>
        <taxon>Vulcanimicrobiaceae</taxon>
        <taxon>Vulcanimicrobium</taxon>
    </lineage>
</organism>
<feature type="transmembrane region" description="Helical" evidence="6">
    <location>
        <begin position="287"/>
        <end position="315"/>
    </location>
</feature>
<evidence type="ECO:0000313" key="7">
    <source>
        <dbReference type="EMBL" id="BDE06928.1"/>
    </source>
</evidence>
<proteinExistence type="predicted"/>
<dbReference type="Proteomes" id="UP001317532">
    <property type="component" value="Chromosome"/>
</dbReference>
<reference evidence="7 8" key="1">
    <citation type="journal article" date="2022" name="ISME Commun">
        <title>Vulcanimicrobium alpinus gen. nov. sp. nov., the first cultivated representative of the candidate phylum 'Eremiobacterota', is a metabolically versatile aerobic anoxygenic phototroph.</title>
        <authorList>
            <person name="Yabe S."/>
            <person name="Muto K."/>
            <person name="Abe K."/>
            <person name="Yokota A."/>
            <person name="Staudigel H."/>
            <person name="Tebo B.M."/>
        </authorList>
    </citation>
    <scope>NUCLEOTIDE SEQUENCE [LARGE SCALE GENOMIC DNA]</scope>
    <source>
        <strain evidence="7 8">WC8-2</strain>
    </source>
</reference>
<evidence type="ECO:0008006" key="9">
    <source>
        <dbReference type="Google" id="ProtNLM"/>
    </source>
</evidence>
<feature type="transmembrane region" description="Helical" evidence="6">
    <location>
        <begin position="362"/>
        <end position="384"/>
    </location>
</feature>
<evidence type="ECO:0000313" key="8">
    <source>
        <dbReference type="Proteomes" id="UP001317532"/>
    </source>
</evidence>
<name>A0AAN2CAH2_UNVUL</name>
<dbReference type="GO" id="GO:0005886">
    <property type="term" value="C:plasma membrane"/>
    <property type="evidence" value="ECO:0007669"/>
    <property type="project" value="TreeGrafter"/>
</dbReference>
<feature type="transmembrane region" description="Helical" evidence="6">
    <location>
        <begin position="396"/>
        <end position="418"/>
    </location>
</feature>
<dbReference type="PANTHER" id="PTHR11706">
    <property type="entry name" value="SOLUTE CARRIER PROTEIN FAMILY 11 MEMBER"/>
    <property type="match status" value="1"/>
</dbReference>
<keyword evidence="3 6" id="KW-0812">Transmembrane</keyword>
<dbReference type="InterPro" id="IPR001046">
    <property type="entry name" value="NRAMP_fam"/>
</dbReference>
<dbReference type="GO" id="GO:0005384">
    <property type="term" value="F:manganese ion transmembrane transporter activity"/>
    <property type="evidence" value="ECO:0007669"/>
    <property type="project" value="TreeGrafter"/>
</dbReference>
<dbReference type="AlphaFoldDB" id="A0AAN2CAH2"/>
<evidence type="ECO:0000256" key="4">
    <source>
        <dbReference type="ARBA" id="ARBA00022989"/>
    </source>
</evidence>
<evidence type="ECO:0000256" key="3">
    <source>
        <dbReference type="ARBA" id="ARBA00022692"/>
    </source>
</evidence>
<comment type="subcellular location">
    <subcellularLocation>
        <location evidence="1">Membrane</location>
        <topology evidence="1">Multi-pass membrane protein</topology>
    </subcellularLocation>
</comment>
<sequence length="426" mass="44701">MATVHAHSQTVPVQRPKGRLWRYLAVAGPGLIVAFADTEAGSITTAATSGAQFGMKLVLLQLLLIVPLFVVQEMTVRLGTVTGQGHAQLIRRHYGLAWTWVSLGTMLVTNLAALVTEFIGVAGAALVFGLPVAPIVVICATVLIGIALSGRYRRAEVFALALCLLELLFIPAAIVAHPDPGALIREGLFGSQPLGNRDYLLLVAGNIGAVIMPWMIFYQQSATVDKGLTPLDLPLSRLDTAIGAVLTQVIMVAVVVTCAATLFVNHISISDAAHAALALVPLTGSRFAGIAFGAGLLGAALLGALVVSLATSWAFGEAFAWRCSLNASCFEAKRFYGMYMLMVAAAAGIVLVPHLPLIRITVWVEAFNAFVLPIVLGFLLVMANDRKILGDRVNSALGNTVAIAVAVVCVGLGLWMGFLTITGQAG</sequence>
<evidence type="ECO:0000256" key="5">
    <source>
        <dbReference type="ARBA" id="ARBA00023136"/>
    </source>
</evidence>
<feature type="transmembrane region" description="Helical" evidence="6">
    <location>
        <begin position="238"/>
        <end position="267"/>
    </location>
</feature>
<gene>
    <name evidence="7" type="ORF">WPS_22040</name>
</gene>